<dbReference type="InterPro" id="IPR050428">
    <property type="entry name" value="TCS_sensor_his_kinase"/>
</dbReference>
<gene>
    <name evidence="14" type="ORF">EV684_12421</name>
</gene>
<evidence type="ECO:0000256" key="3">
    <source>
        <dbReference type="ARBA" id="ARBA00012438"/>
    </source>
</evidence>
<sequence>MAPRTERFGLAARLIALGVLSALLAGIAASAVLQRSLQGVVLRSVEQGLQQRGVRVAAELRAAHERGLPLGGVAAGAEFDAIFSGWYWQFGEDPGAARSRSLWDGTVTRAPAEDRPPLARAAGPRGEPLWGLETTVELPGRPPRTLRLWAPAAESDAEIARIRRVLWTLPLVLTALLGGLAVLQARVGLAPVRRLQAALARVRTGDAEQLGEGYGPDLTPLAAEIDAVLQRNARIVERSRHHAADLGHALKKPLALLSAAAGAPELERARVHEQVRAMAALIDRHLVRSASGAGQARRIEVAPALDGVVSLVRHLHAARALQWDVVIEPGLRWAGVAGDLEEMAGNLLDNAGKWAASRVRVRAGGEAGRLLLVVEDDGPGLSAAQIAQAAQRGQRFDESIAGSGLGLAIVDDLAATYGGTLALDAGELGGLRCRLTL</sequence>
<dbReference type="GO" id="GO:0005886">
    <property type="term" value="C:plasma membrane"/>
    <property type="evidence" value="ECO:0007669"/>
    <property type="project" value="TreeGrafter"/>
</dbReference>
<dbReference type="Proteomes" id="UP000295106">
    <property type="component" value="Unassembled WGS sequence"/>
</dbReference>
<dbReference type="Pfam" id="PF02518">
    <property type="entry name" value="HATPase_c"/>
    <property type="match status" value="1"/>
</dbReference>
<dbReference type="Gene3D" id="3.30.565.10">
    <property type="entry name" value="Histidine kinase-like ATPase, C-terminal domain"/>
    <property type="match status" value="1"/>
</dbReference>
<organism evidence="14 15">
    <name type="scientific">Rubrivivax gelatinosus</name>
    <name type="common">Rhodocyclus gelatinosus</name>
    <name type="synonym">Rhodopseudomonas gelatinosa</name>
    <dbReference type="NCBI Taxonomy" id="28068"/>
    <lineage>
        <taxon>Bacteria</taxon>
        <taxon>Pseudomonadati</taxon>
        <taxon>Pseudomonadota</taxon>
        <taxon>Betaproteobacteria</taxon>
        <taxon>Burkholderiales</taxon>
        <taxon>Sphaerotilaceae</taxon>
        <taxon>Rubrivivax</taxon>
    </lineage>
</organism>
<accession>A0A4R2ME04</accession>
<feature type="domain" description="Histidine kinase" evidence="12">
    <location>
        <begin position="245"/>
        <end position="437"/>
    </location>
</feature>
<evidence type="ECO:0000313" key="14">
    <source>
        <dbReference type="EMBL" id="TCO97142.1"/>
    </source>
</evidence>
<evidence type="ECO:0000256" key="6">
    <source>
        <dbReference type="ARBA" id="ARBA00022692"/>
    </source>
</evidence>
<keyword evidence="5" id="KW-0808">Transferase</keyword>
<dbReference type="InterPro" id="IPR036890">
    <property type="entry name" value="HATPase_C_sf"/>
</dbReference>
<evidence type="ECO:0000256" key="11">
    <source>
        <dbReference type="SAM" id="Phobius"/>
    </source>
</evidence>
<dbReference type="EC" id="2.7.13.3" evidence="3"/>
<reference evidence="14 15" key="1">
    <citation type="submission" date="2019-03" db="EMBL/GenBank/DDBJ databases">
        <title>Genomic Encyclopedia of Type Strains, Phase IV (KMG-IV): sequencing the most valuable type-strain genomes for metagenomic binning, comparative biology and taxonomic classification.</title>
        <authorList>
            <person name="Goeker M."/>
        </authorList>
    </citation>
    <scope>NUCLEOTIDE SEQUENCE [LARGE SCALE GENOMIC DNA]</scope>
    <source>
        <strain evidence="14 15">DSM 1709</strain>
    </source>
</reference>
<name>A0A4R2ME04_RUBGE</name>
<evidence type="ECO:0000259" key="13">
    <source>
        <dbReference type="PROSITE" id="PS50885"/>
    </source>
</evidence>
<dbReference type="PRINTS" id="PR00344">
    <property type="entry name" value="BCTRLSENSOR"/>
</dbReference>
<evidence type="ECO:0000313" key="15">
    <source>
        <dbReference type="Proteomes" id="UP000295106"/>
    </source>
</evidence>
<dbReference type="PROSITE" id="PS50109">
    <property type="entry name" value="HIS_KIN"/>
    <property type="match status" value="1"/>
</dbReference>
<dbReference type="OrthoDB" id="9809567at2"/>
<evidence type="ECO:0000256" key="1">
    <source>
        <dbReference type="ARBA" id="ARBA00000085"/>
    </source>
</evidence>
<dbReference type="AlphaFoldDB" id="A0A4R2ME04"/>
<proteinExistence type="predicted"/>
<evidence type="ECO:0000256" key="2">
    <source>
        <dbReference type="ARBA" id="ARBA00004370"/>
    </source>
</evidence>
<dbReference type="RefSeq" id="WP_132649756.1">
    <property type="nucleotide sequence ID" value="NZ_CP181386.1"/>
</dbReference>
<comment type="caution">
    <text evidence="14">The sequence shown here is derived from an EMBL/GenBank/DDBJ whole genome shotgun (WGS) entry which is preliminary data.</text>
</comment>
<keyword evidence="9" id="KW-0902">Two-component regulatory system</keyword>
<comment type="catalytic activity">
    <reaction evidence="1">
        <text>ATP + protein L-histidine = ADP + protein N-phospho-L-histidine.</text>
        <dbReference type="EC" id="2.7.13.3"/>
    </reaction>
</comment>
<dbReference type="PROSITE" id="PS50885">
    <property type="entry name" value="HAMP"/>
    <property type="match status" value="1"/>
</dbReference>
<protein>
    <recommendedName>
        <fullName evidence="3">histidine kinase</fullName>
        <ecNumber evidence="3">2.7.13.3</ecNumber>
    </recommendedName>
</protein>
<dbReference type="InterPro" id="IPR003660">
    <property type="entry name" value="HAMP_dom"/>
</dbReference>
<comment type="subcellular location">
    <subcellularLocation>
        <location evidence="2">Membrane</location>
    </subcellularLocation>
</comment>
<dbReference type="GO" id="GO:0004673">
    <property type="term" value="F:protein histidine kinase activity"/>
    <property type="evidence" value="ECO:0007669"/>
    <property type="project" value="UniProtKB-EC"/>
</dbReference>
<dbReference type="InterPro" id="IPR003594">
    <property type="entry name" value="HATPase_dom"/>
</dbReference>
<evidence type="ECO:0000256" key="10">
    <source>
        <dbReference type="ARBA" id="ARBA00023136"/>
    </source>
</evidence>
<keyword evidence="6 11" id="KW-0812">Transmembrane</keyword>
<evidence type="ECO:0000256" key="9">
    <source>
        <dbReference type="ARBA" id="ARBA00023012"/>
    </source>
</evidence>
<dbReference type="PANTHER" id="PTHR45436">
    <property type="entry name" value="SENSOR HISTIDINE KINASE YKOH"/>
    <property type="match status" value="1"/>
</dbReference>
<dbReference type="GeneID" id="99682752"/>
<dbReference type="SUPFAM" id="SSF55874">
    <property type="entry name" value="ATPase domain of HSP90 chaperone/DNA topoisomerase II/histidine kinase"/>
    <property type="match status" value="1"/>
</dbReference>
<feature type="transmembrane region" description="Helical" evidence="11">
    <location>
        <begin position="165"/>
        <end position="185"/>
    </location>
</feature>
<evidence type="ECO:0000256" key="5">
    <source>
        <dbReference type="ARBA" id="ARBA00022679"/>
    </source>
</evidence>
<keyword evidence="8 11" id="KW-1133">Transmembrane helix</keyword>
<dbReference type="InterPro" id="IPR004358">
    <property type="entry name" value="Sig_transdc_His_kin-like_C"/>
</dbReference>
<dbReference type="GO" id="GO:0000160">
    <property type="term" value="P:phosphorelay signal transduction system"/>
    <property type="evidence" value="ECO:0007669"/>
    <property type="project" value="UniProtKB-KW"/>
</dbReference>
<dbReference type="SMART" id="SM00387">
    <property type="entry name" value="HATPase_c"/>
    <property type="match status" value="1"/>
</dbReference>
<keyword evidence="10 11" id="KW-0472">Membrane</keyword>
<evidence type="ECO:0000259" key="12">
    <source>
        <dbReference type="PROSITE" id="PS50109"/>
    </source>
</evidence>
<keyword evidence="4" id="KW-0597">Phosphoprotein</keyword>
<dbReference type="EMBL" id="SLXD01000024">
    <property type="protein sequence ID" value="TCO97142.1"/>
    <property type="molecule type" value="Genomic_DNA"/>
</dbReference>
<evidence type="ECO:0000256" key="8">
    <source>
        <dbReference type="ARBA" id="ARBA00022989"/>
    </source>
</evidence>
<evidence type="ECO:0000256" key="7">
    <source>
        <dbReference type="ARBA" id="ARBA00022777"/>
    </source>
</evidence>
<feature type="domain" description="HAMP" evidence="13">
    <location>
        <begin position="186"/>
        <end position="237"/>
    </location>
</feature>
<evidence type="ECO:0000256" key="4">
    <source>
        <dbReference type="ARBA" id="ARBA00022553"/>
    </source>
</evidence>
<dbReference type="InterPro" id="IPR005467">
    <property type="entry name" value="His_kinase_dom"/>
</dbReference>
<dbReference type="PANTHER" id="PTHR45436:SF5">
    <property type="entry name" value="SENSOR HISTIDINE KINASE TRCS"/>
    <property type="match status" value="1"/>
</dbReference>
<keyword evidence="7 14" id="KW-0418">Kinase</keyword>